<dbReference type="EMBL" id="JACHDY010000004">
    <property type="protein sequence ID" value="MBB5318201.1"/>
    <property type="molecule type" value="Genomic_DNA"/>
</dbReference>
<feature type="region of interest" description="Disordered" evidence="1">
    <location>
        <begin position="322"/>
        <end position="355"/>
    </location>
</feature>
<proteinExistence type="predicted"/>
<feature type="compositionally biased region" description="Low complexity" evidence="1">
    <location>
        <begin position="331"/>
        <end position="340"/>
    </location>
</feature>
<organism evidence="3 4">
    <name type="scientific">Tunturiibacter empetritectus</name>
    <dbReference type="NCBI Taxonomy" id="3069691"/>
    <lineage>
        <taxon>Bacteria</taxon>
        <taxon>Pseudomonadati</taxon>
        <taxon>Acidobacteriota</taxon>
        <taxon>Terriglobia</taxon>
        <taxon>Terriglobales</taxon>
        <taxon>Acidobacteriaceae</taxon>
        <taxon>Tunturiibacter</taxon>
    </lineage>
</organism>
<accession>A0A7W8IKR0</accession>
<evidence type="ECO:0000256" key="1">
    <source>
        <dbReference type="SAM" id="MobiDB-lite"/>
    </source>
</evidence>
<protein>
    <submittedName>
        <fullName evidence="3">Uncharacterized protein</fullName>
    </submittedName>
</protein>
<feature type="signal peptide" evidence="2">
    <location>
        <begin position="1"/>
        <end position="25"/>
    </location>
</feature>
<reference evidence="3" key="1">
    <citation type="submission" date="2020-08" db="EMBL/GenBank/DDBJ databases">
        <title>Genomic Encyclopedia of Type Strains, Phase IV (KMG-V): Genome sequencing to study the core and pangenomes of soil and plant-associated prokaryotes.</title>
        <authorList>
            <person name="Whitman W."/>
        </authorList>
    </citation>
    <scope>NUCLEOTIDE SEQUENCE [LARGE SCALE GENOMIC DNA]</scope>
    <source>
        <strain evidence="3">M8UP27</strain>
    </source>
</reference>
<feature type="chain" id="PRO_5030942779" evidence="2">
    <location>
        <begin position="26"/>
        <end position="355"/>
    </location>
</feature>
<dbReference type="AlphaFoldDB" id="A0A7W8IKR0"/>
<dbReference type="Proteomes" id="UP000568106">
    <property type="component" value="Unassembled WGS sequence"/>
</dbReference>
<keyword evidence="2" id="KW-0732">Signal</keyword>
<sequence length="355" mass="36661">MFQRYRTAFGTTLGLIFLCATPVLANHVDTANATVTCNAYSFSVDASALSPGTKYEISYTIETSPYAGPAITGVIPFTASSTTTFEATVWGSFPALIGSYNFYGTASLVGHNTVPILFSPTSLSCGAPPPPPNSGKGIDTVSFNGTPIVSGDYVWFNANFSVKNIPKTGGVITFTNSRILDVETNSLFTSAAPNAQITFSPTATCSSTTFSTMTNTWITTVPLKGDDEIFLTGVAIPVPSHGVPGGINVTWSGTFNTTGAPGMSIEWKWGAAVYTSIATDSNALEVKAGHQSACGESNGDHAATPEGVNNRNQKWKNFVIGGATGGGGTNSTGSWSGTDTVTPTAVVEPGPGPKG</sequence>
<evidence type="ECO:0000313" key="3">
    <source>
        <dbReference type="EMBL" id="MBB5318201.1"/>
    </source>
</evidence>
<keyword evidence="4" id="KW-1185">Reference proteome</keyword>
<evidence type="ECO:0000256" key="2">
    <source>
        <dbReference type="SAM" id="SignalP"/>
    </source>
</evidence>
<evidence type="ECO:0000313" key="4">
    <source>
        <dbReference type="Proteomes" id="UP000568106"/>
    </source>
</evidence>
<comment type="caution">
    <text evidence="3">The sequence shown here is derived from an EMBL/GenBank/DDBJ whole genome shotgun (WGS) entry which is preliminary data.</text>
</comment>
<name>A0A7W8IKR0_9BACT</name>
<gene>
    <name evidence="3" type="ORF">HDF09_002898</name>
</gene>